<dbReference type="Proteomes" id="UP000030157">
    <property type="component" value="Segment"/>
</dbReference>
<dbReference type="RefSeq" id="YP_009147097.1">
    <property type="nucleotide sequence ID" value="NC_027335.2"/>
</dbReference>
<dbReference type="GeneID" id="24628145"/>
<proteinExistence type="predicted"/>
<protein>
    <submittedName>
        <fullName evidence="1">Uncharacterized protein</fullName>
    </submittedName>
</protein>
<dbReference type="EMBL" id="KJ801817">
    <property type="protein sequence ID" value="AII28456.1"/>
    <property type="molecule type" value="Genomic_DNA"/>
</dbReference>
<name>A0A096XT13_9CAUD</name>
<organism evidence="1 2">
    <name type="scientific">Enterococcus phage ECP3</name>
    <dbReference type="NCBI Taxonomy" id="1498168"/>
    <lineage>
        <taxon>Viruses</taxon>
        <taxon>Duplodnaviria</taxon>
        <taxon>Heunggongvirae</taxon>
        <taxon>Uroviricota</taxon>
        <taxon>Caudoviricetes</taxon>
        <taxon>Herelleviridae</taxon>
        <taxon>Brockvirinae</taxon>
        <taxon>Kochikohdavirus</taxon>
        <taxon>Kochikohdavirus ECP3</taxon>
    </lineage>
</organism>
<accession>A0A096XT13</accession>
<keyword evidence="2" id="KW-1185">Reference proteome</keyword>
<sequence length="299" mass="34021">MYPDYGYEEQGDNTYQYQPYAHGNPKHIDLDKIDDIQPADYGWTPATLKQYMFGVEVVNPETGEPLGDTFYEHIIDSAIAKAEKRLDIAIMPRLIRGEHHDYHQSDFNSYMYTHVFKRPIIQAEKLQLEVNGRGLYRYPSNWWKVYALAGHIQMYPTSLMQTGTQFGYEMTFSGYPQLAGMPPSGGQVDAPQMIHIDYVAGMLPRKNRGYNEDWECPADLEQLVIKYALKEIFQQWGRLIIGAGIASKSLTVDGISESIQTTQSAMYGGASADIRQIDEDIQELEKSLVSYFGMNLGII</sequence>
<evidence type="ECO:0000313" key="2">
    <source>
        <dbReference type="Proteomes" id="UP000030157"/>
    </source>
</evidence>
<reference evidence="1" key="1">
    <citation type="submission" date="2014-05" db="EMBL/GenBank/DDBJ databases">
        <title>Complete genome sequence of Enterococcus faecalis bacteriophage ECP3.</title>
        <authorList>
            <person name="Kang H.-Y."/>
            <person name="Kim S."/>
            <person name="Kim J."/>
        </authorList>
    </citation>
    <scope>NUCLEOTIDE SEQUENCE [LARGE SCALE GENOMIC DNA]</scope>
    <source>
        <strain evidence="1">ECP3</strain>
    </source>
</reference>
<evidence type="ECO:0000313" key="1">
    <source>
        <dbReference type="EMBL" id="AII28456.1"/>
    </source>
</evidence>